<proteinExistence type="predicted"/>
<dbReference type="AlphaFoldDB" id="A0A6L8VC51"/>
<dbReference type="RefSeq" id="WP_161411871.1">
    <property type="nucleotide sequence ID" value="NZ_WTUZ01000040.1"/>
</dbReference>
<evidence type="ECO:0000256" key="1">
    <source>
        <dbReference type="SAM" id="MobiDB-lite"/>
    </source>
</evidence>
<accession>A0A6L8VC51</accession>
<dbReference type="Proteomes" id="UP000481087">
    <property type="component" value="Unassembled WGS sequence"/>
</dbReference>
<protein>
    <submittedName>
        <fullName evidence="2">Uncharacterized protein</fullName>
    </submittedName>
</protein>
<reference evidence="2 3" key="1">
    <citation type="submission" date="2019-12" db="EMBL/GenBank/DDBJ databases">
        <title>Paenibacillus sp. nov. sp. isolated from soil.</title>
        <authorList>
            <person name="Kim J."/>
            <person name="Jeong S.E."/>
            <person name="Jung H.S."/>
            <person name="Jeon C.O."/>
        </authorList>
    </citation>
    <scope>NUCLEOTIDE SEQUENCE [LARGE SCALE GENOMIC DNA]</scope>
    <source>
        <strain evidence="2 3">5J-6</strain>
    </source>
</reference>
<comment type="caution">
    <text evidence="2">The sequence shown here is derived from an EMBL/GenBank/DDBJ whole genome shotgun (WGS) entry which is preliminary data.</text>
</comment>
<sequence length="184" mass="21142">MSISTTDQTVNQCAAAISQLSLSIFQLVEALLHRIQSEVDEDRDVLSFQICVLLTSLLDVHAAQQRKHQSLSWIEKVKHELFSSSEVSGMISHIETLLQQTDLPSKKECVERLNEIKFFYHRDNPIQNESVLFSLDKRVAVSEQIPTVSPQHVEENTSKPIYTPVSPPLMFTQRERKRNKNRRS</sequence>
<evidence type="ECO:0000313" key="3">
    <source>
        <dbReference type="Proteomes" id="UP000481087"/>
    </source>
</evidence>
<dbReference type="EMBL" id="WTUZ01000040">
    <property type="protein sequence ID" value="MZQ87246.1"/>
    <property type="molecule type" value="Genomic_DNA"/>
</dbReference>
<gene>
    <name evidence="2" type="ORF">GQF01_34535</name>
</gene>
<organism evidence="2 3">
    <name type="scientific">Paenibacillus silvestris</name>
    <dbReference type="NCBI Taxonomy" id="2606219"/>
    <lineage>
        <taxon>Bacteria</taxon>
        <taxon>Bacillati</taxon>
        <taxon>Bacillota</taxon>
        <taxon>Bacilli</taxon>
        <taxon>Bacillales</taxon>
        <taxon>Paenibacillaceae</taxon>
        <taxon>Paenibacillus</taxon>
    </lineage>
</organism>
<name>A0A6L8VC51_9BACL</name>
<feature type="region of interest" description="Disordered" evidence="1">
    <location>
        <begin position="150"/>
        <end position="184"/>
    </location>
</feature>
<keyword evidence="3" id="KW-1185">Reference proteome</keyword>
<evidence type="ECO:0000313" key="2">
    <source>
        <dbReference type="EMBL" id="MZQ87246.1"/>
    </source>
</evidence>
<feature type="compositionally biased region" description="Basic residues" evidence="1">
    <location>
        <begin position="175"/>
        <end position="184"/>
    </location>
</feature>